<name>A0A0B0NP92_GOSAR</name>
<reference evidence="2" key="1">
    <citation type="submission" date="2014-09" db="EMBL/GenBank/DDBJ databases">
        <authorList>
            <person name="Mudge J."/>
            <person name="Ramaraj T."/>
            <person name="Lindquist I.E."/>
            <person name="Bharti A.K."/>
            <person name="Sundararajan A."/>
            <person name="Cameron C.T."/>
            <person name="Woodward J.E."/>
            <person name="May G.D."/>
            <person name="Brubaker C."/>
            <person name="Broadhvest J."/>
            <person name="Wilkins T.A."/>
        </authorList>
    </citation>
    <scope>NUCLEOTIDE SEQUENCE</scope>
    <source>
        <strain evidence="2">cv. AKA8401</strain>
    </source>
</reference>
<organism evidence="1 2">
    <name type="scientific">Gossypium arboreum</name>
    <name type="common">Tree cotton</name>
    <name type="synonym">Gossypium nanking</name>
    <dbReference type="NCBI Taxonomy" id="29729"/>
    <lineage>
        <taxon>Eukaryota</taxon>
        <taxon>Viridiplantae</taxon>
        <taxon>Streptophyta</taxon>
        <taxon>Embryophyta</taxon>
        <taxon>Tracheophyta</taxon>
        <taxon>Spermatophyta</taxon>
        <taxon>Magnoliopsida</taxon>
        <taxon>eudicotyledons</taxon>
        <taxon>Gunneridae</taxon>
        <taxon>Pentapetalae</taxon>
        <taxon>rosids</taxon>
        <taxon>malvids</taxon>
        <taxon>Malvales</taxon>
        <taxon>Malvaceae</taxon>
        <taxon>Malvoideae</taxon>
        <taxon>Gossypium</taxon>
    </lineage>
</organism>
<dbReference type="EMBL" id="KN402060">
    <property type="protein sequence ID" value="KHG14670.1"/>
    <property type="molecule type" value="Genomic_DNA"/>
</dbReference>
<keyword evidence="2" id="KW-1185">Reference proteome</keyword>
<evidence type="ECO:0000313" key="2">
    <source>
        <dbReference type="Proteomes" id="UP000032142"/>
    </source>
</evidence>
<accession>A0A0B0NP92</accession>
<dbReference type="Proteomes" id="UP000032142">
    <property type="component" value="Unassembled WGS sequence"/>
</dbReference>
<protein>
    <submittedName>
        <fullName evidence="1">Transaldolase</fullName>
    </submittedName>
</protein>
<proteinExistence type="predicted"/>
<dbReference type="AlphaFoldDB" id="A0A0B0NP92"/>
<evidence type="ECO:0000313" key="1">
    <source>
        <dbReference type="EMBL" id="KHG14670.1"/>
    </source>
</evidence>
<gene>
    <name evidence="1" type="ORF">F383_18514</name>
</gene>
<sequence>MISDHFISIPIWIAFRQQEKRTTPSLFLTTIPEADWKCLASYAPSKWPITHNQLVCIERESTGQRSRAFAKKMIHSFGSYTTTGTI</sequence>